<proteinExistence type="inferred from homology"/>
<keyword evidence="8" id="KW-0311">Gluconate utilization</keyword>
<dbReference type="Gene3D" id="3.40.50.300">
    <property type="entry name" value="P-loop containing nucleotide triphosphate hydrolases"/>
    <property type="match status" value="1"/>
</dbReference>
<evidence type="ECO:0000256" key="8">
    <source>
        <dbReference type="ARBA" id="ARBA00023064"/>
    </source>
</evidence>
<reference evidence="11" key="1">
    <citation type="submission" date="2006-06" db="EMBL/GenBank/DDBJ databases">
        <title>Complete sequence of chromosome of Chelativorans sp. BNC1.</title>
        <authorList>
            <consortium name="US DOE Joint Genome Institute"/>
            <person name="Copeland A."/>
            <person name="Lucas S."/>
            <person name="Lapidus A."/>
            <person name="Barry K."/>
            <person name="Detter J.C."/>
            <person name="Glavina del Rio T."/>
            <person name="Hammon N."/>
            <person name="Israni S."/>
            <person name="Dalin E."/>
            <person name="Tice H."/>
            <person name="Pitluck S."/>
            <person name="Chertkov O."/>
            <person name="Brettin T."/>
            <person name="Bruce D."/>
            <person name="Han C."/>
            <person name="Tapia R."/>
            <person name="Gilna P."/>
            <person name="Schmutz J."/>
            <person name="Larimer F."/>
            <person name="Land M."/>
            <person name="Hauser L."/>
            <person name="Kyrpides N."/>
            <person name="Mikhailova N."/>
            <person name="Richardson P."/>
        </authorList>
    </citation>
    <scope>NUCLEOTIDE SEQUENCE</scope>
    <source>
        <strain evidence="11">BNC1</strain>
    </source>
</reference>
<keyword evidence="4 10" id="KW-0808">Transferase</keyword>
<dbReference type="PANTHER" id="PTHR43442:SF3">
    <property type="entry name" value="GLUCONOKINASE-RELATED"/>
    <property type="match status" value="1"/>
</dbReference>
<evidence type="ECO:0000256" key="3">
    <source>
        <dbReference type="ARBA" id="ARBA00012054"/>
    </source>
</evidence>
<dbReference type="InterPro" id="IPR006001">
    <property type="entry name" value="Therm_gnt_kin"/>
</dbReference>
<keyword evidence="6 10" id="KW-0418">Kinase</keyword>
<dbReference type="EC" id="2.7.1.12" evidence="3 10"/>
<protein>
    <recommendedName>
        <fullName evidence="3 10">Gluconokinase</fullName>
        <ecNumber evidence="3 10">2.7.1.12</ecNumber>
    </recommendedName>
</protein>
<dbReference type="GO" id="GO:0019521">
    <property type="term" value="P:D-gluconate metabolic process"/>
    <property type="evidence" value="ECO:0007669"/>
    <property type="project" value="UniProtKB-KW"/>
</dbReference>
<evidence type="ECO:0000256" key="7">
    <source>
        <dbReference type="ARBA" id="ARBA00022840"/>
    </source>
</evidence>
<organism evidence="11">
    <name type="scientific">Chelativorans sp. (strain BNC1)</name>
    <dbReference type="NCBI Taxonomy" id="266779"/>
    <lineage>
        <taxon>Bacteria</taxon>
        <taxon>Pseudomonadati</taxon>
        <taxon>Pseudomonadota</taxon>
        <taxon>Alphaproteobacteria</taxon>
        <taxon>Hyphomicrobiales</taxon>
        <taxon>Phyllobacteriaceae</taxon>
        <taxon>Chelativorans</taxon>
    </lineage>
</organism>
<dbReference type="EMBL" id="CP000390">
    <property type="protein sequence ID" value="ABG61720.1"/>
    <property type="molecule type" value="Genomic_DNA"/>
</dbReference>
<comment type="catalytic activity">
    <reaction evidence="9 10">
        <text>D-gluconate + ATP = 6-phospho-D-gluconate + ADP + H(+)</text>
        <dbReference type="Rhea" id="RHEA:19433"/>
        <dbReference type="ChEBI" id="CHEBI:15378"/>
        <dbReference type="ChEBI" id="CHEBI:18391"/>
        <dbReference type="ChEBI" id="CHEBI:30616"/>
        <dbReference type="ChEBI" id="CHEBI:58759"/>
        <dbReference type="ChEBI" id="CHEBI:456216"/>
        <dbReference type="EC" id="2.7.1.12"/>
    </reaction>
</comment>
<sequence>MENSTPPAVIMGVAGSGKTVIGSALAEALGVAFIEGDDLHPPENVAKMASGQPLTDEDRIGWLDAVGRAIAENRRPAGGAVTACSALKRSYRDQLRRLNPSLVFIYLAINPDTARIRVTNRKGHFMPPTLVASQFAALEQPGDDEAAFTLNGLSPIDELVEAAAELLRKQSGAS</sequence>
<evidence type="ECO:0000256" key="6">
    <source>
        <dbReference type="ARBA" id="ARBA00022777"/>
    </source>
</evidence>
<evidence type="ECO:0000256" key="2">
    <source>
        <dbReference type="ARBA" id="ARBA00008420"/>
    </source>
</evidence>
<comment type="pathway">
    <text evidence="1">Carbohydrate acid metabolism.</text>
</comment>
<evidence type="ECO:0000313" key="11">
    <source>
        <dbReference type="EMBL" id="ABG61720.1"/>
    </source>
</evidence>
<keyword evidence="5 10" id="KW-0547">Nucleotide-binding</keyword>
<dbReference type="FunFam" id="3.40.50.300:FF:000522">
    <property type="entry name" value="Gluconokinase"/>
    <property type="match status" value="1"/>
</dbReference>
<comment type="similarity">
    <text evidence="2 10">Belongs to the gluconokinase GntK/GntV family.</text>
</comment>
<evidence type="ECO:0000256" key="9">
    <source>
        <dbReference type="ARBA" id="ARBA00048090"/>
    </source>
</evidence>
<dbReference type="SUPFAM" id="SSF52540">
    <property type="entry name" value="P-loop containing nucleoside triphosphate hydrolases"/>
    <property type="match status" value="1"/>
</dbReference>
<dbReference type="Pfam" id="PF01202">
    <property type="entry name" value="SKI"/>
    <property type="match status" value="1"/>
</dbReference>
<dbReference type="CDD" id="cd02021">
    <property type="entry name" value="GntK"/>
    <property type="match status" value="1"/>
</dbReference>
<evidence type="ECO:0000256" key="4">
    <source>
        <dbReference type="ARBA" id="ARBA00022679"/>
    </source>
</evidence>
<dbReference type="GO" id="GO:0046316">
    <property type="term" value="F:gluconokinase activity"/>
    <property type="evidence" value="ECO:0007669"/>
    <property type="project" value="UniProtKB-EC"/>
</dbReference>
<dbReference type="InterPro" id="IPR031322">
    <property type="entry name" value="Shikimate/glucono_kinase"/>
</dbReference>
<name>Q11LK5_CHESB</name>
<evidence type="ECO:0000256" key="10">
    <source>
        <dbReference type="RuleBase" id="RU363066"/>
    </source>
</evidence>
<keyword evidence="7 10" id="KW-0067">ATP-binding</keyword>
<gene>
    <name evidence="11" type="ordered locus">Meso_0316</name>
</gene>
<evidence type="ECO:0000256" key="5">
    <source>
        <dbReference type="ARBA" id="ARBA00022741"/>
    </source>
</evidence>
<dbReference type="GO" id="GO:0005737">
    <property type="term" value="C:cytoplasm"/>
    <property type="evidence" value="ECO:0007669"/>
    <property type="project" value="TreeGrafter"/>
</dbReference>
<dbReference type="HOGENOM" id="CLU_077168_3_0_5"/>
<dbReference type="KEGG" id="mes:Meso_0316"/>
<accession>Q11LK5</accession>
<dbReference type="InterPro" id="IPR027417">
    <property type="entry name" value="P-loop_NTPase"/>
</dbReference>
<dbReference type="eggNOG" id="COG3265">
    <property type="taxonomic scope" value="Bacteria"/>
</dbReference>
<dbReference type="AlphaFoldDB" id="Q11LK5"/>
<dbReference type="NCBIfam" id="TIGR01313">
    <property type="entry name" value="therm_gnt_kin"/>
    <property type="match status" value="1"/>
</dbReference>
<dbReference type="STRING" id="266779.Meso_0316"/>
<dbReference type="GO" id="GO:0005524">
    <property type="term" value="F:ATP binding"/>
    <property type="evidence" value="ECO:0007669"/>
    <property type="project" value="UniProtKB-KW"/>
</dbReference>
<dbReference type="PANTHER" id="PTHR43442">
    <property type="entry name" value="GLUCONOKINASE-RELATED"/>
    <property type="match status" value="1"/>
</dbReference>
<evidence type="ECO:0000256" key="1">
    <source>
        <dbReference type="ARBA" id="ARBA00004761"/>
    </source>
</evidence>